<dbReference type="AlphaFoldDB" id="A0A917EZB1"/>
<evidence type="ECO:0000256" key="3">
    <source>
        <dbReference type="SAM" id="MobiDB-lite"/>
    </source>
</evidence>
<organism evidence="6 7">
    <name type="scientific">Marmoricola endophyticus</name>
    <dbReference type="NCBI Taxonomy" id="2040280"/>
    <lineage>
        <taxon>Bacteria</taxon>
        <taxon>Bacillati</taxon>
        <taxon>Actinomycetota</taxon>
        <taxon>Actinomycetes</taxon>
        <taxon>Propionibacteriales</taxon>
        <taxon>Nocardioidaceae</taxon>
        <taxon>Marmoricola</taxon>
    </lineage>
</organism>
<comment type="caution">
    <text evidence="6">The sequence shown here is derived from an EMBL/GenBank/DDBJ whole genome shotgun (WGS) entry which is preliminary data.</text>
</comment>
<dbReference type="Pfam" id="PF01471">
    <property type="entry name" value="PG_binding_1"/>
    <property type="match status" value="2"/>
</dbReference>
<proteinExistence type="inferred from homology"/>
<reference evidence="6" key="2">
    <citation type="submission" date="2020-09" db="EMBL/GenBank/DDBJ databases">
        <authorList>
            <person name="Sun Q."/>
            <person name="Zhou Y."/>
        </authorList>
    </citation>
    <scope>NUCLEOTIDE SEQUENCE</scope>
    <source>
        <strain evidence="6">CGMCC 1.16067</strain>
    </source>
</reference>
<feature type="domain" description="Resuscitation-promoting factor core lysozyme-like" evidence="5">
    <location>
        <begin position="25"/>
        <end position="93"/>
    </location>
</feature>
<dbReference type="SUPFAM" id="SSF53955">
    <property type="entry name" value="Lysozyme-like"/>
    <property type="match status" value="1"/>
</dbReference>
<dbReference type="InterPro" id="IPR036365">
    <property type="entry name" value="PGBD-like_sf"/>
</dbReference>
<evidence type="ECO:0000256" key="1">
    <source>
        <dbReference type="ARBA" id="ARBA00010830"/>
    </source>
</evidence>
<dbReference type="SUPFAM" id="SSF47090">
    <property type="entry name" value="PGBD-like"/>
    <property type="match status" value="2"/>
</dbReference>
<evidence type="ECO:0000313" key="6">
    <source>
        <dbReference type="EMBL" id="GGF34630.1"/>
    </source>
</evidence>
<sequence length="303" mass="32041">MLAVIGTAAFQGLSAPTASADPSPSAWASLRSCESSGNYQVVARNGHYGAYQFDRGTWASVGGTGSPEKATRLEQDYRALYLYRMRGWQPWTCARKLGLREDSDARSKVKPTYAEAQQVSGATGSPTPPTPPAPSGGTKTWPGVAYRSGQCAAGLKTFQQQMNTLGSPYHFTATSCYYAKTKTAVLAVQKANGLPQTGTIDKATWNAAFSGTNPFTAATPAPADAPAWPGVVYRSGQCAAGLKTFQQQMNTLGSPYHFTATSCYYAKTKTAVLAVQKANGLPQTGTIDKATWNAAFTGASPWS</sequence>
<feature type="domain" description="Peptidoglycan binding-like" evidence="4">
    <location>
        <begin position="155"/>
        <end position="207"/>
    </location>
</feature>
<dbReference type="Pfam" id="PF06737">
    <property type="entry name" value="Transglycosylas"/>
    <property type="match status" value="1"/>
</dbReference>
<accession>A0A917EZB1</accession>
<dbReference type="CDD" id="cd13925">
    <property type="entry name" value="RPF"/>
    <property type="match status" value="1"/>
</dbReference>
<dbReference type="Gene3D" id="1.10.101.10">
    <property type="entry name" value="PGBD-like superfamily/PGBD"/>
    <property type="match status" value="2"/>
</dbReference>
<reference evidence="6" key="1">
    <citation type="journal article" date="2014" name="Int. J. Syst. Evol. Microbiol.">
        <title>Complete genome sequence of Corynebacterium casei LMG S-19264T (=DSM 44701T), isolated from a smear-ripened cheese.</title>
        <authorList>
            <consortium name="US DOE Joint Genome Institute (JGI-PGF)"/>
            <person name="Walter F."/>
            <person name="Albersmeier A."/>
            <person name="Kalinowski J."/>
            <person name="Ruckert C."/>
        </authorList>
    </citation>
    <scope>NUCLEOTIDE SEQUENCE</scope>
    <source>
        <strain evidence="6">CGMCC 1.16067</strain>
    </source>
</reference>
<dbReference type="Gene3D" id="1.10.530.10">
    <property type="match status" value="1"/>
</dbReference>
<dbReference type="InterPro" id="IPR002477">
    <property type="entry name" value="Peptidoglycan-bd-like"/>
</dbReference>
<evidence type="ECO:0000259" key="5">
    <source>
        <dbReference type="Pfam" id="PF06737"/>
    </source>
</evidence>
<evidence type="ECO:0000313" key="7">
    <source>
        <dbReference type="Proteomes" id="UP000649179"/>
    </source>
</evidence>
<feature type="region of interest" description="Disordered" evidence="3">
    <location>
        <begin position="105"/>
        <end position="139"/>
    </location>
</feature>
<keyword evidence="2" id="KW-0378">Hydrolase</keyword>
<protein>
    <recommendedName>
        <fullName evidence="8">Transglycosylase</fullName>
    </recommendedName>
</protein>
<evidence type="ECO:0000256" key="2">
    <source>
        <dbReference type="ARBA" id="ARBA00022801"/>
    </source>
</evidence>
<dbReference type="InterPro" id="IPR023346">
    <property type="entry name" value="Lysozyme-like_dom_sf"/>
</dbReference>
<dbReference type="InterPro" id="IPR010618">
    <property type="entry name" value="RPF"/>
</dbReference>
<comment type="similarity">
    <text evidence="1">Belongs to the transglycosylase family. Rpf subfamily.</text>
</comment>
<dbReference type="EMBL" id="BMKQ01000001">
    <property type="protein sequence ID" value="GGF34630.1"/>
    <property type="molecule type" value="Genomic_DNA"/>
</dbReference>
<gene>
    <name evidence="6" type="ORF">GCM10011519_05140</name>
</gene>
<evidence type="ECO:0008006" key="8">
    <source>
        <dbReference type="Google" id="ProtNLM"/>
    </source>
</evidence>
<feature type="domain" description="Peptidoglycan binding-like" evidence="4">
    <location>
        <begin position="242"/>
        <end position="294"/>
    </location>
</feature>
<dbReference type="GO" id="GO:0016787">
    <property type="term" value="F:hydrolase activity"/>
    <property type="evidence" value="ECO:0007669"/>
    <property type="project" value="UniProtKB-KW"/>
</dbReference>
<evidence type="ECO:0000259" key="4">
    <source>
        <dbReference type="Pfam" id="PF01471"/>
    </source>
</evidence>
<dbReference type="InterPro" id="IPR036366">
    <property type="entry name" value="PGBDSf"/>
</dbReference>
<dbReference type="Proteomes" id="UP000649179">
    <property type="component" value="Unassembled WGS sequence"/>
</dbReference>
<name>A0A917EZB1_9ACTN</name>
<keyword evidence="7" id="KW-1185">Reference proteome</keyword>